<evidence type="ECO:0000256" key="1">
    <source>
        <dbReference type="ARBA" id="ARBA00004123"/>
    </source>
</evidence>
<feature type="domain" description="DNA2/NAM7 helicase helicase" evidence="19">
    <location>
        <begin position="754"/>
        <end position="834"/>
    </location>
</feature>
<keyword evidence="14" id="KW-0007">Acetylation</keyword>
<dbReference type="GO" id="GO:0005829">
    <property type="term" value="C:cytosol"/>
    <property type="evidence" value="ECO:0007669"/>
    <property type="project" value="UniProtKB-ARBA"/>
</dbReference>
<dbReference type="GO" id="GO:0003723">
    <property type="term" value="F:RNA binding"/>
    <property type="evidence" value="ECO:0007669"/>
    <property type="project" value="UniProtKB-KW"/>
</dbReference>
<dbReference type="CDD" id="cd18808">
    <property type="entry name" value="SF1_C_Upf1"/>
    <property type="match status" value="1"/>
</dbReference>
<dbReference type="PANTHER" id="PTHR45418">
    <property type="entry name" value="CANCER/TESTIS ANTIGEN 55"/>
    <property type="match status" value="1"/>
</dbReference>
<dbReference type="InterPro" id="IPR041679">
    <property type="entry name" value="DNA2/NAM7-like_C"/>
</dbReference>
<dbReference type="GO" id="GO:0031047">
    <property type="term" value="P:regulatory ncRNA-mediated gene silencing"/>
    <property type="evidence" value="ECO:0007669"/>
    <property type="project" value="UniProtKB-KW"/>
</dbReference>
<dbReference type="InterPro" id="IPR041677">
    <property type="entry name" value="DNA2/NAM7_AAA_11"/>
</dbReference>
<dbReference type="InterPro" id="IPR049079">
    <property type="entry name" value="Mov-10_helical"/>
</dbReference>
<feature type="domain" description="Helicase MOV-10 N-terminal" evidence="21">
    <location>
        <begin position="155"/>
        <end position="220"/>
    </location>
</feature>
<evidence type="ECO:0000256" key="13">
    <source>
        <dbReference type="ARBA" id="ARBA00022884"/>
    </source>
</evidence>
<dbReference type="Pfam" id="PF21634">
    <property type="entry name" value="MOV-10_beta-barrel"/>
    <property type="match status" value="1"/>
</dbReference>
<dbReference type="Pfam" id="PF21633">
    <property type="entry name" value="MOV-10_Ig-like"/>
    <property type="match status" value="1"/>
</dbReference>
<keyword evidence="7" id="KW-0597">Phosphoprotein</keyword>
<dbReference type="InterPro" id="IPR049080">
    <property type="entry name" value="MOV-10-like_beta-barrel"/>
</dbReference>
<keyword evidence="11" id="KW-0067">ATP-binding</keyword>
<reference evidence="25" key="2">
    <citation type="submission" date="2025-08" db="UniProtKB">
        <authorList>
            <consortium name="Ensembl"/>
        </authorList>
    </citation>
    <scope>IDENTIFICATION</scope>
</reference>
<dbReference type="InterPro" id="IPR047187">
    <property type="entry name" value="SF1_C_Upf1"/>
</dbReference>
<evidence type="ECO:0000313" key="25">
    <source>
        <dbReference type="Ensembl" id="ENSCAFP00030031319.1"/>
    </source>
</evidence>
<evidence type="ECO:0000256" key="8">
    <source>
        <dbReference type="ARBA" id="ARBA00022741"/>
    </source>
</evidence>
<evidence type="ECO:0000256" key="9">
    <source>
        <dbReference type="ARBA" id="ARBA00022801"/>
    </source>
</evidence>
<dbReference type="EC" id="3.6.4.13" evidence="5"/>
<keyword evidence="16" id="KW-0539">Nucleus</keyword>
<evidence type="ECO:0000256" key="5">
    <source>
        <dbReference type="ARBA" id="ARBA00012552"/>
    </source>
</evidence>
<dbReference type="Ensembl" id="ENSCAFT00030035913.1">
    <property type="protein sequence ID" value="ENSCAFP00030031319.1"/>
    <property type="gene ID" value="ENSCAFG00030019566.1"/>
</dbReference>
<evidence type="ECO:0000256" key="12">
    <source>
        <dbReference type="ARBA" id="ARBA00022843"/>
    </source>
</evidence>
<organism evidence="25 26">
    <name type="scientific">Canis lupus familiaris</name>
    <name type="common">Dog</name>
    <name type="synonym">Canis familiaris</name>
    <dbReference type="NCBI Taxonomy" id="9615"/>
    <lineage>
        <taxon>Eukaryota</taxon>
        <taxon>Metazoa</taxon>
        <taxon>Chordata</taxon>
        <taxon>Craniata</taxon>
        <taxon>Vertebrata</taxon>
        <taxon>Euteleostomi</taxon>
        <taxon>Mammalia</taxon>
        <taxon>Eutheria</taxon>
        <taxon>Laurasiatheria</taxon>
        <taxon>Carnivora</taxon>
        <taxon>Caniformia</taxon>
        <taxon>Canidae</taxon>
        <taxon>Canis</taxon>
    </lineage>
</organism>
<dbReference type="Proteomes" id="UP000694429">
    <property type="component" value="Chromosome 17"/>
</dbReference>
<feature type="domain" description="Helicase MOV-10 Ig-like" evidence="22">
    <location>
        <begin position="258"/>
        <end position="385"/>
    </location>
</feature>
<keyword evidence="9" id="KW-0378">Hydrolase</keyword>
<keyword evidence="8" id="KW-0547">Nucleotide-binding</keyword>
<evidence type="ECO:0000256" key="16">
    <source>
        <dbReference type="ARBA" id="ARBA00023242"/>
    </source>
</evidence>
<protein>
    <recommendedName>
        <fullName evidence="5">RNA helicase</fullName>
        <ecNumber evidence="5">3.6.4.13</ecNumber>
    </recommendedName>
</protein>
<feature type="compositionally biased region" description="Basic residues" evidence="18">
    <location>
        <begin position="27"/>
        <end position="51"/>
    </location>
</feature>
<name>A0A8C0P8I6_CANLF</name>
<evidence type="ECO:0000259" key="24">
    <source>
        <dbReference type="Pfam" id="PF21635"/>
    </source>
</evidence>
<comment type="subcellular location">
    <subcellularLocation>
        <location evidence="2">Cytoplasm</location>
        <location evidence="2">P-body</location>
    </subcellularLocation>
    <subcellularLocation>
        <location evidence="3">Cytoplasm</location>
        <location evidence="3">Stress granule</location>
    </subcellularLocation>
    <subcellularLocation>
        <location evidence="1">Nucleus</location>
    </subcellularLocation>
</comment>
<evidence type="ECO:0000259" key="23">
    <source>
        <dbReference type="Pfam" id="PF21634"/>
    </source>
</evidence>
<evidence type="ECO:0000259" key="21">
    <source>
        <dbReference type="Pfam" id="PF21632"/>
    </source>
</evidence>
<keyword evidence="15" id="KW-0943">RNA-mediated gene silencing</keyword>
<feature type="compositionally biased region" description="Pro residues" evidence="18">
    <location>
        <begin position="65"/>
        <end position="74"/>
    </location>
</feature>
<dbReference type="InterPro" id="IPR049077">
    <property type="entry name" value="MOV-10_Ig-like"/>
</dbReference>
<gene>
    <name evidence="25" type="primary">MOV10</name>
</gene>
<dbReference type="GO" id="GO:0005634">
    <property type="term" value="C:nucleus"/>
    <property type="evidence" value="ECO:0007669"/>
    <property type="project" value="UniProtKB-SubCell"/>
</dbReference>
<dbReference type="InterPro" id="IPR027417">
    <property type="entry name" value="P-loop_NTPase"/>
</dbReference>
<dbReference type="GO" id="GO:0000932">
    <property type="term" value="C:P-body"/>
    <property type="evidence" value="ECO:0007669"/>
    <property type="project" value="UniProtKB-SubCell"/>
</dbReference>
<dbReference type="SUPFAM" id="SSF52540">
    <property type="entry name" value="P-loop containing nucleoside triphosphate hydrolases"/>
    <property type="match status" value="1"/>
</dbReference>
<evidence type="ECO:0000313" key="26">
    <source>
        <dbReference type="Proteomes" id="UP000694429"/>
    </source>
</evidence>
<keyword evidence="10" id="KW-0347">Helicase</keyword>
<feature type="domain" description="DNA2/NAM7 helicase-like C-terminal" evidence="20">
    <location>
        <begin position="844"/>
        <end position="1065"/>
    </location>
</feature>
<dbReference type="GO" id="GO:0010494">
    <property type="term" value="C:cytoplasmic stress granule"/>
    <property type="evidence" value="ECO:0007669"/>
    <property type="project" value="UniProtKB-SubCell"/>
</dbReference>
<dbReference type="GO" id="GO:0016787">
    <property type="term" value="F:hydrolase activity"/>
    <property type="evidence" value="ECO:0007669"/>
    <property type="project" value="UniProtKB-KW"/>
</dbReference>
<evidence type="ECO:0000256" key="17">
    <source>
        <dbReference type="ARBA" id="ARBA00047984"/>
    </source>
</evidence>
<dbReference type="Pfam" id="PF21632">
    <property type="entry name" value="MOV-10_N"/>
    <property type="match status" value="1"/>
</dbReference>
<dbReference type="GO" id="GO:0010526">
    <property type="term" value="P:transposable element silencing"/>
    <property type="evidence" value="ECO:0007669"/>
    <property type="project" value="UniProtKB-ARBA"/>
</dbReference>
<feature type="domain" description="DNA2/NAM7 helicase helicase" evidence="19">
    <location>
        <begin position="643"/>
        <end position="713"/>
    </location>
</feature>
<dbReference type="Pfam" id="PF13086">
    <property type="entry name" value="AAA_11"/>
    <property type="match status" value="2"/>
</dbReference>
<keyword evidence="13" id="KW-0694">RNA-binding</keyword>
<evidence type="ECO:0000256" key="14">
    <source>
        <dbReference type="ARBA" id="ARBA00022990"/>
    </source>
</evidence>
<dbReference type="CDD" id="cd18038">
    <property type="entry name" value="DEXXQc_Helz-like"/>
    <property type="match status" value="1"/>
</dbReference>
<evidence type="ECO:0000256" key="15">
    <source>
        <dbReference type="ARBA" id="ARBA00023158"/>
    </source>
</evidence>
<evidence type="ECO:0000256" key="3">
    <source>
        <dbReference type="ARBA" id="ARBA00004210"/>
    </source>
</evidence>
<dbReference type="InterPro" id="IPR049075">
    <property type="entry name" value="MOV-10_N"/>
</dbReference>
<proteinExistence type="inferred from homology"/>
<dbReference type="InterPro" id="IPR026122">
    <property type="entry name" value="MOV-10/SDE3_DEXXQ/H-box"/>
</dbReference>
<evidence type="ECO:0000256" key="4">
    <source>
        <dbReference type="ARBA" id="ARBA00005601"/>
    </source>
</evidence>
<dbReference type="FunFam" id="3.40.50.300:FF:000608">
    <property type="entry name" value="Mov10 RISC complex RNA helicase"/>
    <property type="match status" value="1"/>
</dbReference>
<evidence type="ECO:0000259" key="20">
    <source>
        <dbReference type="Pfam" id="PF13087"/>
    </source>
</evidence>
<dbReference type="AlphaFoldDB" id="A0A8C0P8I6"/>
<dbReference type="Pfam" id="PF13087">
    <property type="entry name" value="AAA_12"/>
    <property type="match status" value="1"/>
</dbReference>
<evidence type="ECO:0000256" key="10">
    <source>
        <dbReference type="ARBA" id="ARBA00022806"/>
    </source>
</evidence>
<evidence type="ECO:0000256" key="7">
    <source>
        <dbReference type="ARBA" id="ARBA00022553"/>
    </source>
</evidence>
<accession>A0A8C0P8I6</accession>
<feature type="domain" description="Helicase MOV-10-like beta-barrel" evidence="23">
    <location>
        <begin position="502"/>
        <end position="591"/>
    </location>
</feature>
<dbReference type="OrthoDB" id="6513042at2759"/>
<evidence type="ECO:0000256" key="11">
    <source>
        <dbReference type="ARBA" id="ARBA00022840"/>
    </source>
</evidence>
<evidence type="ECO:0000256" key="6">
    <source>
        <dbReference type="ARBA" id="ARBA00022490"/>
    </source>
</evidence>
<dbReference type="GO" id="GO:0005524">
    <property type="term" value="F:ATP binding"/>
    <property type="evidence" value="ECO:0007669"/>
    <property type="project" value="UniProtKB-KW"/>
</dbReference>
<evidence type="ECO:0000259" key="22">
    <source>
        <dbReference type="Pfam" id="PF21633"/>
    </source>
</evidence>
<comment type="catalytic activity">
    <reaction evidence="17">
        <text>ATP + H2O = ADP + phosphate + H(+)</text>
        <dbReference type="Rhea" id="RHEA:13065"/>
        <dbReference type="ChEBI" id="CHEBI:15377"/>
        <dbReference type="ChEBI" id="CHEBI:15378"/>
        <dbReference type="ChEBI" id="CHEBI:30616"/>
        <dbReference type="ChEBI" id="CHEBI:43474"/>
        <dbReference type="ChEBI" id="CHEBI:456216"/>
        <dbReference type="EC" id="3.6.4.13"/>
    </reaction>
</comment>
<evidence type="ECO:0000259" key="19">
    <source>
        <dbReference type="Pfam" id="PF13086"/>
    </source>
</evidence>
<dbReference type="Gene3D" id="3.40.50.300">
    <property type="entry name" value="P-loop containing nucleotide triphosphate hydrolases"/>
    <property type="match status" value="2"/>
</dbReference>
<feature type="domain" description="Helicase MOV-10 helical" evidence="24">
    <location>
        <begin position="435"/>
        <end position="501"/>
    </location>
</feature>
<comment type="similarity">
    <text evidence="4">Belongs to the DNA2/NAM7 helicase family. SDE3 subfamily.</text>
</comment>
<keyword evidence="6" id="KW-0963">Cytoplasm</keyword>
<feature type="region of interest" description="Disordered" evidence="18">
    <location>
        <begin position="1110"/>
        <end position="1147"/>
    </location>
</feature>
<feature type="region of interest" description="Disordered" evidence="18">
    <location>
        <begin position="1"/>
        <end position="78"/>
    </location>
</feature>
<evidence type="ECO:0000256" key="18">
    <source>
        <dbReference type="SAM" id="MobiDB-lite"/>
    </source>
</evidence>
<dbReference type="PANTHER" id="PTHR45418:SF1">
    <property type="entry name" value="CANCER_TESTIS ANTIGEN 55"/>
    <property type="match status" value="1"/>
</dbReference>
<keyword evidence="12" id="KW-0832">Ubl conjugation</keyword>
<dbReference type="Pfam" id="PF21635">
    <property type="entry name" value="Mov-10_helical"/>
    <property type="match status" value="1"/>
</dbReference>
<dbReference type="GO" id="GO:0032574">
    <property type="term" value="F:5'-3' RNA helicase activity"/>
    <property type="evidence" value="ECO:0007669"/>
    <property type="project" value="InterPro"/>
</dbReference>
<evidence type="ECO:0000256" key="2">
    <source>
        <dbReference type="ARBA" id="ARBA00004201"/>
    </source>
</evidence>
<reference evidence="25" key="1">
    <citation type="submission" date="2019-03" db="EMBL/GenBank/DDBJ databases">
        <authorList>
            <person name="Warren W.C."/>
            <person name="Johnson G.S."/>
        </authorList>
    </citation>
    <scope>NUCLEOTIDE SEQUENCE [LARGE SCALE GENOMIC DNA]</scope>
    <source>
        <strain evidence="25">Basenji</strain>
    </source>
</reference>
<dbReference type="FunFam" id="3.40.50.300:FF:000758">
    <property type="entry name" value="Mov10 RISC complex RNA helicase"/>
    <property type="match status" value="1"/>
</dbReference>
<sequence>MMPVRAGGAPCPASPTYTPYLRDNSPRRKARGGGRGRGRGRGRAARFRAAFRPRLSGGGAAGPAPARPRPPRAPAPALCSPAFAEVPRPWGVGGGAAPAEVRTSSRAARGPRAVAATAFWPEARGGSLGFISADPPAWAAAAAAMPSKFSCRQLRETGQRFESFLVERGLDMETDRERLRTVYNWDFKISFGTPAPGFSSMLYGMKIANLAYVTKTRVRFFRLDRWANVWFPEKRRVRLGSDVSKHRKSLLAKIFYDRAEYLHGKHGVDVEVQGPHEARDGQLLIRLDLNRKEVLTLRLRNGGTQPVTLTHLFPLCRTPQFSFYDGDQELPCPLGPGDCYELHVHCKTSFVGYFPATVLWELLGPGEPGSEGAGTFYIARFLAAVAHSPLAAQLKPTTPFKRTRITGNPVVTSRIEEGERPDRAKGYDLELSMALGTYYPPPRLRQLLPILLQDTSIFTAPKEIAEIKAQLETALQWRSYEVKFRLLLHLEELQMEHDIRHYDLESVPMTWDPVDQNPRLLTLEVPGVTESRPSVLRGDHLFALLSSETHQEDPVTYKGFVHKVELDRVKLSFSTSLLSRFVDGLTFKVNFTFNRQPLRVQHRALELTGRWPLWPMLFPVASRGVPLLPSDVKLKLYDRSLESNPEQLQAMKYIIMGTTRPAPYIIFGPPGTGKTVTLVEAIKQVVKHLPKAHILACAPSNSGADLLCQRLRVHLPSSIYRLLAPSRDIRMVPEDIKPCCNWDAKKGDYVFPAKKKLQEYRVLITTLITASRLVSAQFPIDHFTHIFIDEAGHSMEPESLVAIAGLMEVKETDNPGGQLVLAGDPRQLGPVLRSPLTQKHGLGYSLLERLLTYNALYKKGSNGYNPQFITKLLRNYRSHPTILDIPNQLYYEGELQACADVVDRERFCHWEGLPRQGFPIIFHGVMGKDEREGNSPSFFNPEEAATVTSYLKLLLAPSSKKGKARLSPRSVGVISPYRKQVEKIRHCITKLDKELRGLDDIKDLKVGSVEEFQGQERSVILISTVRSSQSFVQLDLDFNLGFLKNPKRFNVAVTRAKALLIVVGNPLLLGHDPDWKVFLEFCKENGGYTGCPFPAKLDLQQGQNLLQGLSKLRPSTSGPQSHDYPPQEREEEDGLSLQVEPEWRNEL</sequence>